<dbReference type="PANTHER" id="PTHR33608:SF12">
    <property type="entry name" value="DUF58 DOMAIN-CONTAINING PROTEIN"/>
    <property type="match status" value="1"/>
</dbReference>
<accession>A0A1R4GYU9</accession>
<proteinExistence type="predicted"/>
<name>A0A1R4GYU9_9GAMM</name>
<dbReference type="Pfam" id="PF01882">
    <property type="entry name" value="DUF58"/>
    <property type="match status" value="1"/>
</dbReference>
<evidence type="ECO:0000313" key="3">
    <source>
        <dbReference type="Proteomes" id="UP000195442"/>
    </source>
</evidence>
<dbReference type="EMBL" id="FUKJ01000007">
    <property type="protein sequence ID" value="SJM89163.1"/>
    <property type="molecule type" value="Genomic_DNA"/>
</dbReference>
<evidence type="ECO:0000313" key="2">
    <source>
        <dbReference type="EMBL" id="SJM89163.1"/>
    </source>
</evidence>
<evidence type="ECO:0000259" key="1">
    <source>
        <dbReference type="Pfam" id="PF01882"/>
    </source>
</evidence>
<sequence length="323" mass="36905">MFFSKQKTPDQPRKKAAELVSVSLKTLIDLAEPAAGLKQHHLGIRSQQTGGYVSRFKGRGMEFDEIRLYQPGDDIRRIDWRVTARTDQTYTKVFREERERPVFISVDDRPTMHFATRGVFKSVLAAKLAALLAWTAQHHSDRIGGQIFSEATCQELKPQNGKHAVLRFLNALATQPVLKQNPPLIKPPLPEKKPSAASLSLSFEQVLARLIKHVRPGSLVYIISDFRGMDDKVEGHLAKLRRHCDVVLVFVYDPLESSLPTKGRYRFTDDNRDVVIDTGDQQRLKQYQQHFAQRLQRLEMLAKKMGLILIECSTAQDPIQRLR</sequence>
<reference evidence="3" key="1">
    <citation type="submission" date="2017-02" db="EMBL/GenBank/DDBJ databases">
        <authorList>
            <person name="Daims H."/>
        </authorList>
    </citation>
    <scope>NUCLEOTIDE SEQUENCE [LARGE SCALE GENOMIC DNA]</scope>
</reference>
<protein>
    <recommendedName>
        <fullName evidence="1">DUF58 domain-containing protein</fullName>
    </recommendedName>
</protein>
<dbReference type="AlphaFoldDB" id="A0A1R4GYU9"/>
<keyword evidence="3" id="KW-1185">Reference proteome</keyword>
<gene>
    <name evidence="2" type="ORF">CRENPOLYSF2_1040002</name>
</gene>
<dbReference type="PANTHER" id="PTHR33608">
    <property type="entry name" value="BLL2464 PROTEIN"/>
    <property type="match status" value="1"/>
</dbReference>
<feature type="domain" description="DUF58" evidence="1">
    <location>
        <begin position="65"/>
        <end position="292"/>
    </location>
</feature>
<dbReference type="OrthoDB" id="9812729at2"/>
<organism evidence="2 3">
    <name type="scientific">Crenothrix polyspora</name>
    <dbReference type="NCBI Taxonomy" id="360316"/>
    <lineage>
        <taxon>Bacteria</taxon>
        <taxon>Pseudomonadati</taxon>
        <taxon>Pseudomonadota</taxon>
        <taxon>Gammaproteobacteria</taxon>
        <taxon>Methylococcales</taxon>
        <taxon>Crenotrichaceae</taxon>
        <taxon>Crenothrix</taxon>
    </lineage>
</organism>
<dbReference type="Proteomes" id="UP000195442">
    <property type="component" value="Unassembled WGS sequence"/>
</dbReference>
<dbReference type="InterPro" id="IPR002881">
    <property type="entry name" value="DUF58"/>
</dbReference>
<dbReference type="RefSeq" id="WP_087145503.1">
    <property type="nucleotide sequence ID" value="NZ_FUKJ01000007.1"/>
</dbReference>